<dbReference type="KEGG" id="cdx:CDES_07480"/>
<name>A0A0M4CQ32_9CORY</name>
<dbReference type="GO" id="GO:0009253">
    <property type="term" value="P:peptidoglycan catabolic process"/>
    <property type="evidence" value="ECO:0007669"/>
    <property type="project" value="InterPro"/>
</dbReference>
<dbReference type="AlphaFoldDB" id="A0A0M4CQ32"/>
<evidence type="ECO:0000313" key="3">
    <source>
        <dbReference type="Proteomes" id="UP000068067"/>
    </source>
</evidence>
<dbReference type="EMBL" id="CP009220">
    <property type="protein sequence ID" value="ALC05905.1"/>
    <property type="molecule type" value="Genomic_DNA"/>
</dbReference>
<reference evidence="2 3" key="1">
    <citation type="submission" date="2014-08" db="EMBL/GenBank/DDBJ databases">
        <title>Complete genome sequence of Corynebacterium deserti GIMN1.010 (=DSM 45689), isolated from desert sand in western China.</title>
        <authorList>
            <person name="Ruckert C."/>
            <person name="Albersmeier A."/>
            <person name="Kalinowski J."/>
        </authorList>
    </citation>
    <scope>NUCLEOTIDE SEQUENCE [LARGE SCALE GENOMIC DNA]</scope>
    <source>
        <strain evidence="2 3">GIMN1.010</strain>
    </source>
</reference>
<feature type="domain" description="N-acetylmuramoyl-L-alanine amidase" evidence="1">
    <location>
        <begin position="45"/>
        <end position="173"/>
    </location>
</feature>
<proteinExistence type="predicted"/>
<sequence length="296" mass="32779">MTTVLKPNPKHRGDPTFIPDLFEHFGIPLTVMPGAMDWGMGDFGAIQGIFWHHTGARTTSAAYIKNNPGLSNGLSSLFHIGPKGHHTLCGIGIAWHAGRGWGNGWPTNDANRVSLGWEIQSNGTDPWDEEQLYWVRRGSAVVLWYLGHDATIDHMTAHWEYSMAAQGKWDPGKGNGVSGAVMDMNPERAKVQAYINNIRKYGALDAPSQEEENGMSLTPKYFTDFIKGFFGPQFDLLAQVRDLLLDVQEQLRGRNLTGWAQLGKNAQGQNLTMVDALAALRQDVADLHKKIDEVSK</sequence>
<organism evidence="2 3">
    <name type="scientific">Corynebacterium deserti GIMN1.010</name>
    <dbReference type="NCBI Taxonomy" id="931089"/>
    <lineage>
        <taxon>Bacteria</taxon>
        <taxon>Bacillati</taxon>
        <taxon>Actinomycetota</taxon>
        <taxon>Actinomycetes</taxon>
        <taxon>Mycobacteriales</taxon>
        <taxon>Corynebacteriaceae</taxon>
        <taxon>Corynebacterium</taxon>
    </lineage>
</organism>
<evidence type="ECO:0000259" key="1">
    <source>
        <dbReference type="Pfam" id="PF01510"/>
    </source>
</evidence>
<dbReference type="Proteomes" id="UP000068067">
    <property type="component" value="Chromosome"/>
</dbReference>
<dbReference type="STRING" id="931089.CDES_07480"/>
<dbReference type="RefSeq" id="WP_053544909.1">
    <property type="nucleotide sequence ID" value="NZ_CP009220.1"/>
</dbReference>
<dbReference type="InterPro" id="IPR002502">
    <property type="entry name" value="Amidase_domain"/>
</dbReference>
<dbReference type="PATRIC" id="fig|931089.4.peg.1512"/>
<gene>
    <name evidence="2" type="ORF">CDES_07480</name>
</gene>
<keyword evidence="3" id="KW-1185">Reference proteome</keyword>
<dbReference type="SUPFAM" id="SSF55846">
    <property type="entry name" value="N-acetylmuramoyl-L-alanine amidase-like"/>
    <property type="match status" value="1"/>
</dbReference>
<protein>
    <recommendedName>
        <fullName evidence="1">N-acetylmuramoyl-L-alanine amidase domain-containing protein</fullName>
    </recommendedName>
</protein>
<dbReference type="GO" id="GO:0008745">
    <property type="term" value="F:N-acetylmuramoyl-L-alanine amidase activity"/>
    <property type="evidence" value="ECO:0007669"/>
    <property type="project" value="InterPro"/>
</dbReference>
<dbReference type="Gene3D" id="3.40.80.10">
    <property type="entry name" value="Peptidoglycan recognition protein-like"/>
    <property type="match status" value="1"/>
</dbReference>
<dbReference type="Pfam" id="PF01510">
    <property type="entry name" value="Amidase_2"/>
    <property type="match status" value="1"/>
</dbReference>
<dbReference type="InterPro" id="IPR036505">
    <property type="entry name" value="Amidase/PGRP_sf"/>
</dbReference>
<accession>A0A0M4CQ32</accession>
<dbReference type="OrthoDB" id="5178799at2"/>
<evidence type="ECO:0000313" key="2">
    <source>
        <dbReference type="EMBL" id="ALC05905.1"/>
    </source>
</evidence>